<organism evidence="1 2">
    <name type="scientific">Glossina brevipalpis</name>
    <dbReference type="NCBI Taxonomy" id="37001"/>
    <lineage>
        <taxon>Eukaryota</taxon>
        <taxon>Metazoa</taxon>
        <taxon>Ecdysozoa</taxon>
        <taxon>Arthropoda</taxon>
        <taxon>Hexapoda</taxon>
        <taxon>Insecta</taxon>
        <taxon>Pterygota</taxon>
        <taxon>Neoptera</taxon>
        <taxon>Endopterygota</taxon>
        <taxon>Diptera</taxon>
        <taxon>Brachycera</taxon>
        <taxon>Muscomorpha</taxon>
        <taxon>Hippoboscoidea</taxon>
        <taxon>Glossinidae</taxon>
        <taxon>Glossina</taxon>
    </lineage>
</organism>
<proteinExistence type="predicted"/>
<dbReference type="Proteomes" id="UP000091820">
    <property type="component" value="Unassembled WGS sequence"/>
</dbReference>
<evidence type="ECO:0000313" key="1">
    <source>
        <dbReference type="EnsemblMetazoa" id="GBRI011417-PA"/>
    </source>
</evidence>
<reference evidence="1" key="2">
    <citation type="submission" date="2020-05" db="UniProtKB">
        <authorList>
            <consortium name="EnsemblMetazoa"/>
        </authorList>
    </citation>
    <scope>IDENTIFICATION</scope>
    <source>
        <strain evidence="1">IAEA</strain>
    </source>
</reference>
<name>A0A1A9W9R0_9MUSC</name>
<accession>A0A1A9W9R0</accession>
<dbReference type="VEuPathDB" id="VectorBase:GBRI011417"/>
<evidence type="ECO:0000313" key="2">
    <source>
        <dbReference type="Proteomes" id="UP000091820"/>
    </source>
</evidence>
<protein>
    <submittedName>
        <fullName evidence="1">Uncharacterized protein</fullName>
    </submittedName>
</protein>
<keyword evidence="2" id="KW-1185">Reference proteome</keyword>
<reference evidence="2" key="1">
    <citation type="submission" date="2014-03" db="EMBL/GenBank/DDBJ databases">
        <authorList>
            <person name="Aksoy S."/>
            <person name="Warren W."/>
            <person name="Wilson R.K."/>
        </authorList>
    </citation>
    <scope>NUCLEOTIDE SEQUENCE [LARGE SCALE GENOMIC DNA]</scope>
    <source>
        <strain evidence="2">IAEA</strain>
    </source>
</reference>
<dbReference type="EnsemblMetazoa" id="GBRI011417-RA">
    <property type="protein sequence ID" value="GBRI011417-PA"/>
    <property type="gene ID" value="GBRI011417"/>
</dbReference>
<sequence>MQNLKNFPDTIFHPPFDQCNSQSIASVSNSQLNSNLVIKEFDLPPTYDEVMKSCLYLKQREIPNMISPYICKINQINFIKVPNGNSIIVEAAENSSKTRDVLDVQLIDCRNIEVYN</sequence>
<dbReference type="AlphaFoldDB" id="A0A1A9W9R0"/>